<name>A0AAQ4DF46_AMBAM</name>
<evidence type="ECO:0008006" key="4">
    <source>
        <dbReference type="Google" id="ProtNLM"/>
    </source>
</evidence>
<evidence type="ECO:0000256" key="1">
    <source>
        <dbReference type="SAM" id="SignalP"/>
    </source>
</evidence>
<sequence length="137" mass="15949">MAFLLNSGKVIFLVGFLPSVIGGALSQEALPPECASEQCGERHRRQHPNEVLVRWCSEITEKIHCHQRVALCPEELRRNFRSQERGYEALRDLFCDKDAIRDYYTARSCQDPEKFFPCHNVYMGDVRPENSTFFYCK</sequence>
<comment type="caution">
    <text evidence="2">The sequence shown here is derived from an EMBL/GenBank/DDBJ whole genome shotgun (WGS) entry which is preliminary data.</text>
</comment>
<dbReference type="Proteomes" id="UP001321473">
    <property type="component" value="Unassembled WGS sequence"/>
</dbReference>
<gene>
    <name evidence="2" type="ORF">V5799_027651</name>
</gene>
<reference evidence="2 3" key="1">
    <citation type="journal article" date="2023" name="Arcadia Sci">
        <title>De novo assembly of a long-read Amblyomma americanum tick genome.</title>
        <authorList>
            <person name="Chou S."/>
            <person name="Poskanzer K.E."/>
            <person name="Rollins M."/>
            <person name="Thuy-Boun P.S."/>
        </authorList>
    </citation>
    <scope>NUCLEOTIDE SEQUENCE [LARGE SCALE GENOMIC DNA]</scope>
    <source>
        <strain evidence="2">F_SG_1</strain>
        <tissue evidence="2">Salivary glands</tissue>
    </source>
</reference>
<protein>
    <recommendedName>
        <fullName evidence="4">Secreted protein</fullName>
    </recommendedName>
</protein>
<proteinExistence type="predicted"/>
<dbReference type="EMBL" id="JARKHS020031558">
    <property type="protein sequence ID" value="KAK8761086.1"/>
    <property type="molecule type" value="Genomic_DNA"/>
</dbReference>
<keyword evidence="1" id="KW-0732">Signal</keyword>
<evidence type="ECO:0000313" key="2">
    <source>
        <dbReference type="EMBL" id="KAK8761086.1"/>
    </source>
</evidence>
<accession>A0AAQ4DF46</accession>
<dbReference type="AlphaFoldDB" id="A0AAQ4DF46"/>
<evidence type="ECO:0000313" key="3">
    <source>
        <dbReference type="Proteomes" id="UP001321473"/>
    </source>
</evidence>
<keyword evidence="3" id="KW-1185">Reference proteome</keyword>
<feature type="chain" id="PRO_5042963681" description="Secreted protein" evidence="1">
    <location>
        <begin position="27"/>
        <end position="137"/>
    </location>
</feature>
<organism evidence="2 3">
    <name type="scientific">Amblyomma americanum</name>
    <name type="common">Lone star tick</name>
    <dbReference type="NCBI Taxonomy" id="6943"/>
    <lineage>
        <taxon>Eukaryota</taxon>
        <taxon>Metazoa</taxon>
        <taxon>Ecdysozoa</taxon>
        <taxon>Arthropoda</taxon>
        <taxon>Chelicerata</taxon>
        <taxon>Arachnida</taxon>
        <taxon>Acari</taxon>
        <taxon>Parasitiformes</taxon>
        <taxon>Ixodida</taxon>
        <taxon>Ixodoidea</taxon>
        <taxon>Ixodidae</taxon>
        <taxon>Amblyomminae</taxon>
        <taxon>Amblyomma</taxon>
    </lineage>
</organism>
<feature type="signal peptide" evidence="1">
    <location>
        <begin position="1"/>
        <end position="26"/>
    </location>
</feature>